<keyword evidence="4" id="KW-1185">Reference proteome</keyword>
<dbReference type="EMBL" id="NIVC01002728">
    <property type="protein sequence ID" value="PAA55631.1"/>
    <property type="molecule type" value="Genomic_DNA"/>
</dbReference>
<feature type="transmembrane region" description="Helical" evidence="2">
    <location>
        <begin position="6"/>
        <end position="24"/>
    </location>
</feature>
<proteinExistence type="predicted"/>
<dbReference type="Proteomes" id="UP000215902">
    <property type="component" value="Unassembled WGS sequence"/>
</dbReference>
<feature type="compositionally biased region" description="Pro residues" evidence="1">
    <location>
        <begin position="309"/>
        <end position="378"/>
    </location>
</feature>
<sequence>MSSSATSRLATVFIILFIGIIFEVQNCSSFSSKLGMRTKIGGGYKGGIRGKENDFKFDSIFIPQKLLYLFKHAPSGLTSKYSPYRTDLNFGQVAVCFGDRLALLKSYNMFVCPESDDGSKASSYADLVARPGSKSYCCGPAGNQKCCSKDEFTVKKTALNPPLGGSASPTAATASSIAITATNQRIQNTTIASGKEKKSDKKSEKSKGLSKTMIAIICGSVSAGVILIGLLIFCIVCCRGNKKPKNAFPANQQYGTNQKPTAYGGYPQQHSTPYSYAPSSYQAESMQQQYLPPAAPFQSQPMQQQKQYLPPPPPPPPPPQPLHSTPPAPPPPPPSPPPLHLKPPAPPPPLPTPPPSLPPSLSPPPPPPHSPPPPPSQY</sequence>
<keyword evidence="2" id="KW-0472">Membrane</keyword>
<name>A0A267E251_9PLAT</name>
<evidence type="ECO:0000256" key="2">
    <source>
        <dbReference type="SAM" id="Phobius"/>
    </source>
</evidence>
<accession>A0A267E251</accession>
<dbReference type="STRING" id="282301.A0A267E251"/>
<evidence type="ECO:0000313" key="4">
    <source>
        <dbReference type="Proteomes" id="UP000215902"/>
    </source>
</evidence>
<keyword evidence="2" id="KW-1133">Transmembrane helix</keyword>
<feature type="compositionally biased region" description="Low complexity" evidence="1">
    <location>
        <begin position="296"/>
        <end position="308"/>
    </location>
</feature>
<gene>
    <name evidence="3" type="ORF">BOX15_Mlig011492g2</name>
</gene>
<organism evidence="3 4">
    <name type="scientific">Macrostomum lignano</name>
    <dbReference type="NCBI Taxonomy" id="282301"/>
    <lineage>
        <taxon>Eukaryota</taxon>
        <taxon>Metazoa</taxon>
        <taxon>Spiralia</taxon>
        <taxon>Lophotrochozoa</taxon>
        <taxon>Platyhelminthes</taxon>
        <taxon>Rhabditophora</taxon>
        <taxon>Macrostomorpha</taxon>
        <taxon>Macrostomida</taxon>
        <taxon>Macrostomidae</taxon>
        <taxon>Macrostomum</taxon>
    </lineage>
</organism>
<keyword evidence="2" id="KW-0812">Transmembrane</keyword>
<feature type="region of interest" description="Disordered" evidence="1">
    <location>
        <begin position="259"/>
        <end position="378"/>
    </location>
</feature>
<evidence type="ECO:0000256" key="1">
    <source>
        <dbReference type="SAM" id="MobiDB-lite"/>
    </source>
</evidence>
<feature type="transmembrane region" description="Helical" evidence="2">
    <location>
        <begin position="212"/>
        <end position="233"/>
    </location>
</feature>
<reference evidence="3 4" key="1">
    <citation type="submission" date="2017-06" db="EMBL/GenBank/DDBJ databases">
        <title>A platform for efficient transgenesis in Macrostomum lignano, a flatworm model organism for stem cell research.</title>
        <authorList>
            <person name="Berezikov E."/>
        </authorList>
    </citation>
    <scope>NUCLEOTIDE SEQUENCE [LARGE SCALE GENOMIC DNA]</scope>
    <source>
        <strain evidence="3">DV1</strain>
        <tissue evidence="3">Whole organism</tissue>
    </source>
</reference>
<dbReference type="AlphaFoldDB" id="A0A267E251"/>
<comment type="caution">
    <text evidence="3">The sequence shown here is derived from an EMBL/GenBank/DDBJ whole genome shotgun (WGS) entry which is preliminary data.</text>
</comment>
<evidence type="ECO:0000313" key="3">
    <source>
        <dbReference type="EMBL" id="PAA55631.1"/>
    </source>
</evidence>
<protein>
    <submittedName>
        <fullName evidence="3">Uncharacterized protein</fullName>
    </submittedName>
</protein>
<feature type="compositionally biased region" description="Polar residues" evidence="1">
    <location>
        <begin position="268"/>
        <end position="290"/>
    </location>
</feature>
<dbReference type="PRINTS" id="PR01217">
    <property type="entry name" value="PRICHEXTENSN"/>
</dbReference>